<evidence type="ECO:0000313" key="3">
    <source>
        <dbReference type="Proteomes" id="UP000824065"/>
    </source>
</evidence>
<evidence type="ECO:0008006" key="4">
    <source>
        <dbReference type="Google" id="ProtNLM"/>
    </source>
</evidence>
<feature type="signal peptide" evidence="1">
    <location>
        <begin position="1"/>
        <end position="18"/>
    </location>
</feature>
<accession>A0A9D2FHP2</accession>
<gene>
    <name evidence="2" type="ORF">H9725_09530</name>
</gene>
<dbReference type="AlphaFoldDB" id="A0A9D2FHP2"/>
<feature type="chain" id="PRO_5038745240" description="DUF5067 domain-containing protein" evidence="1">
    <location>
        <begin position="19"/>
        <end position="147"/>
    </location>
</feature>
<dbReference type="EMBL" id="DXBJ01000072">
    <property type="protein sequence ID" value="HIZ58791.1"/>
    <property type="molecule type" value="Genomic_DNA"/>
</dbReference>
<keyword evidence="1" id="KW-0732">Signal</keyword>
<evidence type="ECO:0000313" key="2">
    <source>
        <dbReference type="EMBL" id="HIZ58791.1"/>
    </source>
</evidence>
<comment type="caution">
    <text evidence="2">The sequence shown here is derived from an EMBL/GenBank/DDBJ whole genome shotgun (WGS) entry which is preliminary data.</text>
</comment>
<evidence type="ECO:0000256" key="1">
    <source>
        <dbReference type="SAM" id="SignalP"/>
    </source>
</evidence>
<organism evidence="2 3">
    <name type="scientific">Candidatus Faecalibacterium gallistercoris</name>
    <dbReference type="NCBI Taxonomy" id="2838579"/>
    <lineage>
        <taxon>Bacteria</taxon>
        <taxon>Bacillati</taxon>
        <taxon>Bacillota</taxon>
        <taxon>Clostridia</taxon>
        <taxon>Eubacteriales</taxon>
        <taxon>Oscillospiraceae</taxon>
        <taxon>Faecalibacterium</taxon>
    </lineage>
</organism>
<protein>
    <recommendedName>
        <fullName evidence="4">DUF5067 domain-containing protein</fullName>
    </recommendedName>
</protein>
<proteinExistence type="predicted"/>
<name>A0A9D2FHP2_9FIRM</name>
<dbReference type="Proteomes" id="UP000824065">
    <property type="component" value="Unassembled WGS sequence"/>
</dbReference>
<sequence>MKLSFRIAASLACGLLAAASLGWNILHSDPAALQANWGFSLPAGAHCALVYEQDEGASFHGDGLRYHVFACQTGDPIDGLFPWAEADPEQTAQAGRWLDALEVPQAQRPIASQCLTWEIHQNDDPRDTLLAFWDREAGRLFILESFL</sequence>
<reference evidence="2" key="1">
    <citation type="journal article" date="2021" name="PeerJ">
        <title>Extensive microbial diversity within the chicken gut microbiome revealed by metagenomics and culture.</title>
        <authorList>
            <person name="Gilroy R."/>
            <person name="Ravi A."/>
            <person name="Getino M."/>
            <person name="Pursley I."/>
            <person name="Horton D.L."/>
            <person name="Alikhan N.F."/>
            <person name="Baker D."/>
            <person name="Gharbi K."/>
            <person name="Hall N."/>
            <person name="Watson M."/>
            <person name="Adriaenssens E.M."/>
            <person name="Foster-Nyarko E."/>
            <person name="Jarju S."/>
            <person name="Secka A."/>
            <person name="Antonio M."/>
            <person name="Oren A."/>
            <person name="Chaudhuri R.R."/>
            <person name="La Ragione R."/>
            <person name="Hildebrand F."/>
            <person name="Pallen M.J."/>
        </authorList>
    </citation>
    <scope>NUCLEOTIDE SEQUENCE</scope>
    <source>
        <strain evidence="2">ChiBcec16-3735</strain>
    </source>
</reference>
<reference evidence="2" key="2">
    <citation type="submission" date="2021-04" db="EMBL/GenBank/DDBJ databases">
        <authorList>
            <person name="Gilroy R."/>
        </authorList>
    </citation>
    <scope>NUCLEOTIDE SEQUENCE</scope>
    <source>
        <strain evidence="2">ChiBcec16-3735</strain>
    </source>
</reference>